<organism evidence="6 7">
    <name type="scientific">Microbotryum intermedium</name>
    <dbReference type="NCBI Taxonomy" id="269621"/>
    <lineage>
        <taxon>Eukaryota</taxon>
        <taxon>Fungi</taxon>
        <taxon>Dikarya</taxon>
        <taxon>Basidiomycota</taxon>
        <taxon>Pucciniomycotina</taxon>
        <taxon>Microbotryomycetes</taxon>
        <taxon>Microbotryales</taxon>
        <taxon>Microbotryaceae</taxon>
        <taxon>Microbotryum</taxon>
    </lineage>
</organism>
<dbReference type="GO" id="GO:0005840">
    <property type="term" value="C:ribosome"/>
    <property type="evidence" value="ECO:0007669"/>
    <property type="project" value="UniProtKB-KW"/>
</dbReference>
<feature type="domain" description="Small ribosomal subunit protein uS7" evidence="5">
    <location>
        <begin position="95"/>
        <end position="223"/>
    </location>
</feature>
<dbReference type="SUPFAM" id="SSF47973">
    <property type="entry name" value="Ribosomal protein S7"/>
    <property type="match status" value="1"/>
</dbReference>
<evidence type="ECO:0000259" key="5">
    <source>
        <dbReference type="Pfam" id="PF00177"/>
    </source>
</evidence>
<evidence type="ECO:0000256" key="2">
    <source>
        <dbReference type="ARBA" id="ARBA00022980"/>
    </source>
</evidence>
<dbReference type="AlphaFoldDB" id="A0A238FEI2"/>
<sequence>MSQRLFIRALSAPTPIARGISTTRCAYSAFDAALASSSSSSSSSSSMLRPSPSSPSSSSSSSSSSTTRRTANPSAPPSTFPSLTRTSSPPPPPSAKPSVETELLGYLARLIMQSGKLERAHSHIALMLSQIQIATHSPPLPVLQKALQIVEPSIRIVGRKKGTKSLPTPQPLTEKQRTRQAWKWIVESSDKRQGIEKQFGKRLALEVLAVLGGQSEAIKKKEAKLVLLFPYSPSQVVICSRCVLETFSPRHQQGVVGRANVGR</sequence>
<dbReference type="OrthoDB" id="2537029at2759"/>
<comment type="similarity">
    <text evidence="1">Belongs to the universal ribosomal protein uS7 family.</text>
</comment>
<dbReference type="Pfam" id="PF00177">
    <property type="entry name" value="Ribosomal_S7"/>
    <property type="match status" value="1"/>
</dbReference>
<feature type="compositionally biased region" description="Low complexity" evidence="4">
    <location>
        <begin position="36"/>
        <end position="65"/>
    </location>
</feature>
<protein>
    <submittedName>
        <fullName evidence="6">BQ2448_1807 protein</fullName>
    </submittedName>
</protein>
<gene>
    <name evidence="6" type="ORF">BQ2448_1807</name>
</gene>
<dbReference type="GO" id="GO:1990904">
    <property type="term" value="C:ribonucleoprotein complex"/>
    <property type="evidence" value="ECO:0007669"/>
    <property type="project" value="UniProtKB-KW"/>
</dbReference>
<dbReference type="STRING" id="269621.A0A238FEI2"/>
<keyword evidence="3" id="KW-0687">Ribonucleoprotein</keyword>
<evidence type="ECO:0000256" key="4">
    <source>
        <dbReference type="SAM" id="MobiDB-lite"/>
    </source>
</evidence>
<dbReference type="Proteomes" id="UP000198372">
    <property type="component" value="Unassembled WGS sequence"/>
</dbReference>
<proteinExistence type="inferred from homology"/>
<keyword evidence="7" id="KW-1185">Reference proteome</keyword>
<dbReference type="EMBL" id="FMSP01000005">
    <property type="protein sequence ID" value="SCV70413.1"/>
    <property type="molecule type" value="Genomic_DNA"/>
</dbReference>
<reference evidence="7" key="1">
    <citation type="submission" date="2016-09" db="EMBL/GenBank/DDBJ databases">
        <authorList>
            <person name="Jeantristanb JTB J.-T."/>
            <person name="Ricardo R."/>
        </authorList>
    </citation>
    <scope>NUCLEOTIDE SEQUENCE [LARGE SCALE GENOMIC DNA]</scope>
</reference>
<keyword evidence="2" id="KW-0689">Ribosomal protein</keyword>
<feature type="region of interest" description="Disordered" evidence="4">
    <location>
        <begin position="36"/>
        <end position="98"/>
    </location>
</feature>
<dbReference type="InterPro" id="IPR036823">
    <property type="entry name" value="Ribosomal_uS7_dom_sf"/>
</dbReference>
<accession>A0A238FEI2</accession>
<evidence type="ECO:0000313" key="6">
    <source>
        <dbReference type="EMBL" id="SCV70413.1"/>
    </source>
</evidence>
<evidence type="ECO:0000313" key="7">
    <source>
        <dbReference type="Proteomes" id="UP000198372"/>
    </source>
</evidence>
<dbReference type="InterPro" id="IPR023798">
    <property type="entry name" value="Ribosomal_uS7_dom"/>
</dbReference>
<name>A0A238FEI2_9BASI</name>
<evidence type="ECO:0000256" key="1">
    <source>
        <dbReference type="ARBA" id="ARBA00007151"/>
    </source>
</evidence>
<dbReference type="Gene3D" id="1.10.455.10">
    <property type="entry name" value="Ribosomal protein S7 domain"/>
    <property type="match status" value="1"/>
</dbReference>
<evidence type="ECO:0000256" key="3">
    <source>
        <dbReference type="ARBA" id="ARBA00023274"/>
    </source>
</evidence>